<dbReference type="STRING" id="930129.SAMN05216352_11660"/>
<reference evidence="1 2" key="1">
    <citation type="submission" date="2016-10" db="EMBL/GenBank/DDBJ databases">
        <authorList>
            <person name="de Groot N.N."/>
        </authorList>
    </citation>
    <scope>NUCLEOTIDE SEQUENCE [LARGE SCALE GENOMIC DNA]</scope>
    <source>
        <strain evidence="2">P4B,CCM 7963,CECT 7998,DSM 25260,IBRC-M 10614,KCTC 13821</strain>
    </source>
</reference>
<proteinExistence type="predicted"/>
<organism evidence="1 2">
    <name type="scientific">Alteribacillus bidgolensis</name>
    <dbReference type="NCBI Taxonomy" id="930129"/>
    <lineage>
        <taxon>Bacteria</taxon>
        <taxon>Bacillati</taxon>
        <taxon>Bacillota</taxon>
        <taxon>Bacilli</taxon>
        <taxon>Bacillales</taxon>
        <taxon>Bacillaceae</taxon>
        <taxon>Alteribacillus</taxon>
    </lineage>
</organism>
<gene>
    <name evidence="1" type="ORF">SAMN05216352_11660</name>
</gene>
<evidence type="ECO:0000313" key="1">
    <source>
        <dbReference type="EMBL" id="SDI96941.1"/>
    </source>
</evidence>
<dbReference type="EMBL" id="FNDU01000016">
    <property type="protein sequence ID" value="SDI96941.1"/>
    <property type="molecule type" value="Genomic_DNA"/>
</dbReference>
<name>A0A1G8PWT5_9BACI</name>
<dbReference type="Pfam" id="PF10764">
    <property type="entry name" value="Gin"/>
    <property type="match status" value="1"/>
</dbReference>
<protein>
    <submittedName>
        <fullName evidence="1">Inhibitor of sigma-G Gin</fullName>
    </submittedName>
</protein>
<sequence length="68" mass="8167">MLTFKKKDKSWREPCILCEREKQHGIHILDSFLCKECEREIIHLEPENPAYEEKVKKLRKLKGQTLLS</sequence>
<accession>A0A1G8PWT5</accession>
<dbReference type="AlphaFoldDB" id="A0A1G8PWT5"/>
<dbReference type="Proteomes" id="UP000199017">
    <property type="component" value="Unassembled WGS sequence"/>
</dbReference>
<dbReference type="OrthoDB" id="2886653at2"/>
<dbReference type="InterPro" id="IPR019700">
    <property type="entry name" value="Sigma-G_inhibitor_Gin"/>
</dbReference>
<evidence type="ECO:0000313" key="2">
    <source>
        <dbReference type="Proteomes" id="UP000199017"/>
    </source>
</evidence>
<dbReference type="RefSeq" id="WP_091587551.1">
    <property type="nucleotide sequence ID" value="NZ_FNDU01000016.1"/>
</dbReference>
<keyword evidence="2" id="KW-1185">Reference proteome</keyword>